<dbReference type="VEuPathDB" id="TrichDB:TRFO_09490"/>
<gene>
    <name evidence="2" type="ORF">TRFO_09490</name>
</gene>
<evidence type="ECO:0000313" key="3">
    <source>
        <dbReference type="Proteomes" id="UP000179807"/>
    </source>
</evidence>
<dbReference type="PANTHER" id="PTHR12773:SF0">
    <property type="entry name" value="MULTIFUNCTIONAL METHYLTRANSFERASE SUBUNIT TRM112-LIKE PROTEIN"/>
    <property type="match status" value="1"/>
</dbReference>
<dbReference type="OrthoDB" id="2187549at2759"/>
<dbReference type="InterPro" id="IPR039127">
    <property type="entry name" value="Trm112"/>
</dbReference>
<dbReference type="RefSeq" id="XP_068350384.1">
    <property type="nucleotide sequence ID" value="XM_068494898.1"/>
</dbReference>
<comment type="caution">
    <text evidence="2">The sequence shown here is derived from an EMBL/GenBank/DDBJ whole genome shotgun (WGS) entry which is preliminary data.</text>
</comment>
<dbReference type="PANTHER" id="PTHR12773">
    <property type="entry name" value="UPF0315 PROTEIN-RELATED"/>
    <property type="match status" value="1"/>
</dbReference>
<accession>A0A1J4JG13</accession>
<evidence type="ECO:0008006" key="4">
    <source>
        <dbReference type="Google" id="ProtNLM"/>
    </source>
</evidence>
<dbReference type="GO" id="GO:0030488">
    <property type="term" value="P:tRNA methylation"/>
    <property type="evidence" value="ECO:0007669"/>
    <property type="project" value="TreeGrafter"/>
</dbReference>
<feature type="region of interest" description="Disordered" evidence="1">
    <location>
        <begin position="111"/>
        <end position="131"/>
    </location>
</feature>
<dbReference type="AlphaFoldDB" id="A0A1J4JG13"/>
<evidence type="ECO:0000256" key="1">
    <source>
        <dbReference type="SAM" id="MobiDB-lite"/>
    </source>
</evidence>
<reference evidence="2" key="1">
    <citation type="submission" date="2016-10" db="EMBL/GenBank/DDBJ databases">
        <authorList>
            <person name="Benchimol M."/>
            <person name="Almeida L.G."/>
            <person name="Vasconcelos A.T."/>
            <person name="Perreira-Neves A."/>
            <person name="Rosa I.A."/>
            <person name="Tasca T."/>
            <person name="Bogo M.R."/>
            <person name="de Souza W."/>
        </authorList>
    </citation>
    <scope>NUCLEOTIDE SEQUENCE [LARGE SCALE GENOMIC DNA]</scope>
    <source>
        <strain evidence="2">K</strain>
    </source>
</reference>
<proteinExistence type="predicted"/>
<dbReference type="Proteomes" id="UP000179807">
    <property type="component" value="Unassembled WGS sequence"/>
</dbReference>
<organism evidence="2 3">
    <name type="scientific">Tritrichomonas foetus</name>
    <dbReference type="NCBI Taxonomy" id="1144522"/>
    <lineage>
        <taxon>Eukaryota</taxon>
        <taxon>Metamonada</taxon>
        <taxon>Parabasalia</taxon>
        <taxon>Tritrichomonadida</taxon>
        <taxon>Tritrichomonadidae</taxon>
        <taxon>Tritrichomonas</taxon>
    </lineage>
</organism>
<evidence type="ECO:0000313" key="2">
    <source>
        <dbReference type="EMBL" id="OHS97247.1"/>
    </source>
</evidence>
<dbReference type="GO" id="GO:0046982">
    <property type="term" value="F:protein heterodimerization activity"/>
    <property type="evidence" value="ECO:0007669"/>
    <property type="project" value="InterPro"/>
</dbReference>
<dbReference type="EMBL" id="MLAK01001126">
    <property type="protein sequence ID" value="OHS97247.1"/>
    <property type="molecule type" value="Genomic_DNA"/>
</dbReference>
<name>A0A1J4JG13_9EUKA</name>
<sequence length="131" mass="14826">MKLYLHNFLQDNTDGQIHYPLKIIPTQVKEETGEFNQEMMESFIKRIDFVALASACSDLGIQFQMPEDLEHFDEEQLKNFHHILFEVEVVAGELVSPSGKHFPIISGIPDMCPQVGGQPNEPAPDQEEAAE</sequence>
<protein>
    <recommendedName>
        <fullName evidence="4">Multifunctional methyltransferase subunit TRM112-like protein</fullName>
    </recommendedName>
</protein>
<dbReference type="GeneID" id="94829602"/>
<dbReference type="GO" id="GO:0070476">
    <property type="term" value="P:rRNA (guanine-N7)-methylation"/>
    <property type="evidence" value="ECO:0007669"/>
    <property type="project" value="TreeGrafter"/>
</dbReference>
<keyword evidence="3" id="KW-1185">Reference proteome</keyword>
<dbReference type="Gene3D" id="2.20.25.10">
    <property type="match status" value="1"/>
</dbReference>